<evidence type="ECO:0000256" key="2">
    <source>
        <dbReference type="ARBA" id="ARBA00011902"/>
    </source>
</evidence>
<feature type="domain" description="Ig-like" evidence="15">
    <location>
        <begin position="664"/>
        <end position="752"/>
    </location>
</feature>
<dbReference type="SMART" id="SM00408">
    <property type="entry name" value="IGc2"/>
    <property type="match status" value="3"/>
</dbReference>
<evidence type="ECO:0000256" key="11">
    <source>
        <dbReference type="PROSITE-ProRule" id="PRU10141"/>
    </source>
</evidence>
<dbReference type="InterPro" id="IPR050122">
    <property type="entry name" value="RTK"/>
</dbReference>
<dbReference type="InterPro" id="IPR017441">
    <property type="entry name" value="Protein_kinase_ATP_BS"/>
</dbReference>
<evidence type="ECO:0000256" key="4">
    <source>
        <dbReference type="ARBA" id="ARBA00022989"/>
    </source>
</evidence>
<dbReference type="InterPro" id="IPR001245">
    <property type="entry name" value="Ser-Thr/Tyr_kinase_cat_dom"/>
</dbReference>
<dbReference type="InterPro" id="IPR036179">
    <property type="entry name" value="Ig-like_dom_sf"/>
</dbReference>
<dbReference type="CDD" id="cd00096">
    <property type="entry name" value="Ig"/>
    <property type="match status" value="1"/>
</dbReference>
<evidence type="ECO:0000313" key="17">
    <source>
        <dbReference type="Proteomes" id="UP001164746"/>
    </source>
</evidence>
<dbReference type="PROSITE" id="PS50011">
    <property type="entry name" value="PROTEIN_KINASE_DOM"/>
    <property type="match status" value="1"/>
</dbReference>
<reference evidence="16" key="1">
    <citation type="submission" date="2022-11" db="EMBL/GenBank/DDBJ databases">
        <title>Centuries of genome instability and evolution in soft-shell clam transmissible cancer (bioRxiv).</title>
        <authorList>
            <person name="Hart S.F.M."/>
            <person name="Yonemitsu M.A."/>
            <person name="Giersch R.M."/>
            <person name="Beal B.F."/>
            <person name="Arriagada G."/>
            <person name="Davis B.W."/>
            <person name="Ostrander E.A."/>
            <person name="Goff S.P."/>
            <person name="Metzger M.J."/>
        </authorList>
    </citation>
    <scope>NUCLEOTIDE SEQUENCE</scope>
    <source>
        <strain evidence="16">MELC-2E11</strain>
        <tissue evidence="16">Siphon/mantle</tissue>
    </source>
</reference>
<feature type="domain" description="Ig-like" evidence="15">
    <location>
        <begin position="436"/>
        <end position="535"/>
    </location>
</feature>
<keyword evidence="11" id="KW-0067">ATP-binding</keyword>
<feature type="compositionally biased region" description="Basic and acidic residues" evidence="12">
    <location>
        <begin position="1171"/>
        <end position="1182"/>
    </location>
</feature>
<dbReference type="PIRSF" id="PIRSF000615">
    <property type="entry name" value="TyrPK_CSF1-R"/>
    <property type="match status" value="1"/>
</dbReference>
<evidence type="ECO:0000256" key="7">
    <source>
        <dbReference type="ARBA" id="ARBA00023170"/>
    </source>
</evidence>
<dbReference type="InterPro" id="IPR000719">
    <property type="entry name" value="Prot_kinase_dom"/>
</dbReference>
<dbReference type="InterPro" id="IPR003599">
    <property type="entry name" value="Ig_sub"/>
</dbReference>
<protein>
    <recommendedName>
        <fullName evidence="2">receptor protein-tyrosine kinase</fullName>
        <ecNumber evidence="2">2.7.10.1</ecNumber>
    </recommendedName>
</protein>
<dbReference type="InterPro" id="IPR011009">
    <property type="entry name" value="Kinase-like_dom_sf"/>
</dbReference>
<organism evidence="16 17">
    <name type="scientific">Mya arenaria</name>
    <name type="common">Soft-shell clam</name>
    <dbReference type="NCBI Taxonomy" id="6604"/>
    <lineage>
        <taxon>Eukaryota</taxon>
        <taxon>Metazoa</taxon>
        <taxon>Spiralia</taxon>
        <taxon>Lophotrochozoa</taxon>
        <taxon>Mollusca</taxon>
        <taxon>Bivalvia</taxon>
        <taxon>Autobranchia</taxon>
        <taxon>Heteroconchia</taxon>
        <taxon>Euheterodonta</taxon>
        <taxon>Imparidentia</taxon>
        <taxon>Neoheterodontei</taxon>
        <taxon>Myida</taxon>
        <taxon>Myoidea</taxon>
        <taxon>Myidae</taxon>
        <taxon>Mya</taxon>
    </lineage>
</organism>
<evidence type="ECO:0000313" key="16">
    <source>
        <dbReference type="EMBL" id="WAQ97904.1"/>
    </source>
</evidence>
<feature type="domain" description="Protein kinase" evidence="14">
    <location>
        <begin position="842"/>
        <end position="1169"/>
    </location>
</feature>
<dbReference type="PANTHER" id="PTHR24416">
    <property type="entry name" value="TYROSINE-PROTEIN KINASE RECEPTOR"/>
    <property type="match status" value="1"/>
</dbReference>
<evidence type="ECO:0000256" key="5">
    <source>
        <dbReference type="ARBA" id="ARBA00023136"/>
    </source>
</evidence>
<keyword evidence="6" id="KW-1015">Disulfide bond</keyword>
<evidence type="ECO:0000256" key="3">
    <source>
        <dbReference type="ARBA" id="ARBA00022692"/>
    </source>
</evidence>
<keyword evidence="8" id="KW-0325">Glycoprotein</keyword>
<dbReference type="SUPFAM" id="SSF48726">
    <property type="entry name" value="Immunoglobulin"/>
    <property type="match status" value="4"/>
</dbReference>
<dbReference type="InterPro" id="IPR013098">
    <property type="entry name" value="Ig_I-set"/>
</dbReference>
<dbReference type="InterPro" id="IPR020635">
    <property type="entry name" value="Tyr_kinase_cat_dom"/>
</dbReference>
<feature type="transmembrane region" description="Helical" evidence="13">
    <location>
        <begin position="768"/>
        <end position="793"/>
    </location>
</feature>
<keyword evidence="11" id="KW-0547">Nucleotide-binding</keyword>
<dbReference type="Pfam" id="PF07679">
    <property type="entry name" value="I-set"/>
    <property type="match status" value="1"/>
</dbReference>
<keyword evidence="7" id="KW-0675">Receptor</keyword>
<dbReference type="InterPro" id="IPR013783">
    <property type="entry name" value="Ig-like_fold"/>
</dbReference>
<dbReference type="PANTHER" id="PTHR24416:SF600">
    <property type="entry name" value="PDGF- AND VEGF-RECEPTOR RELATED, ISOFORM J"/>
    <property type="match status" value="1"/>
</dbReference>
<evidence type="ECO:0000256" key="8">
    <source>
        <dbReference type="ARBA" id="ARBA00023180"/>
    </source>
</evidence>
<dbReference type="InterPro" id="IPR007110">
    <property type="entry name" value="Ig-like_dom"/>
</dbReference>
<keyword evidence="4 13" id="KW-1133">Transmembrane helix</keyword>
<name>A0ABY7DJN1_MYAAR</name>
<dbReference type="PROSITE" id="PS00109">
    <property type="entry name" value="PROTEIN_KINASE_TYR"/>
    <property type="match status" value="1"/>
</dbReference>
<dbReference type="Pfam" id="PF07714">
    <property type="entry name" value="PK_Tyr_Ser-Thr"/>
    <property type="match status" value="1"/>
</dbReference>
<keyword evidence="9" id="KW-0393">Immunoglobulin domain</keyword>
<evidence type="ECO:0000259" key="14">
    <source>
        <dbReference type="PROSITE" id="PS50011"/>
    </source>
</evidence>
<dbReference type="Gene3D" id="1.10.510.10">
    <property type="entry name" value="Transferase(Phosphotransferase) domain 1"/>
    <property type="match status" value="1"/>
</dbReference>
<feature type="compositionally biased region" description="Polar residues" evidence="12">
    <location>
        <begin position="1187"/>
        <end position="1202"/>
    </location>
</feature>
<evidence type="ECO:0000256" key="10">
    <source>
        <dbReference type="ARBA" id="ARBA00051243"/>
    </source>
</evidence>
<dbReference type="SMART" id="SM00219">
    <property type="entry name" value="TyrKc"/>
    <property type="match status" value="1"/>
</dbReference>
<evidence type="ECO:0000256" key="1">
    <source>
        <dbReference type="ARBA" id="ARBA00004167"/>
    </source>
</evidence>
<accession>A0ABY7DJN1</accession>
<proteinExistence type="predicted"/>
<sequence length="1311" mass="149078">MWAAKNPIVWYDNSTLANGSEVSLVTDEAFNITCYSDLPVEWVIIQGEDSSGPKFELSYHSNVIVTPRYKENGYPFGANLFVEPIKWDITGEFVCRVVASQNFNTSLYLYVEDASHPFVYRHYMNIPYYPNYLSLIFGHRGIIPCKTGYANLSVELYKVSHPSKQMFPTDGVVFYPHRGFVIENVTSSNDGIYTCNTTVGNDTKAMTFTVVIEIPPETPPMPYFEPKEERYIRLVGQEFTLDCHVLIPSTNILAMKWSYFTNERQDIMLENQKPSPRISISKPTQEVIPGGHSRWSSRLQVRQLDLNDDGFYKCIAWMSDRSSGSVETYVHVYEKAFLNLTTSNLKIRVEEHRNESVNFEISYHAIQEPDYYWMKGNVNVTKQMTKILTGKLEERDVFYLKINYPRREDAGIYTFVARQDVARATIDVELIVDYIPTVDIVSNNTNEFYLLDMEHALKCVAESVPPPNTIEWYWMTCTSPTNCSMTYNNLEMVTMRDRAAVSYPQIRENRTANKLISTLLVKEKRAGFFRCVTRNRIGTNDSHLFYVATDVGNGFQYYSSAKRMSPIAGDAVRLTFEASLWKYINFTLTNSTIENGTYIFGEWDKNRTRFRYEPRDNMSMTMHVDIDPFLKYDETVFVVNGTTPSGRNVGPIGTLEHHVRDVMPPMFLVETLSVTHLSKNTYLFDCDVEGLPAPTIKWFKDFEKISATNISASMELLNRNQRLKINATNSSFNGVYTCVATNRGGQIDRNYTYEYQVKTPAPPALAGWRLGAIIAGIIVALALLVAVLIVCCIQRRRSLELHKELEQYLIQPKGDYNPDIPLDEQTSCIPYDAKWEFPKERLRLGMILGQGAFGRVVKAEAIGIVDHVDVLSVAVKMVKDCTDRDQIMTLLSELKILIHIGQHVNILNLLGAVTKNIARGELYVIVEYCHFGNLRNYVLKHKDEFKDTMDDDYLDPITRKMKEAGDTGPPDEEAPKPTGNKPYYMNKANPDHTGVLIGPPLTKKNMMSWSFQVARGMEYLASKKYIHRDLAARNILLAEDNVVKICDFGLSKDCYKYANEEYRKKGDYYLDLGGGADEDELEGATGETPGYLSMNSMAIEEPTDYTKMLPAPPPPLDIDDSSEKLIVDLNSKKMSDAEERYVNFDLTKKNAVSGRMKNKRNDFEVQPLIHNVDETQIRDMPGRQRQKNGSPNRLSNGNTRDVQSNDDSDSGHESFAPGSSPEKCDDNDGYLSPKSMNMQDIPLLEINGIGSKTSTQKGATNGKLLSDNHLTSKLCALGGHVLPLLYDLRDLRKALNHFQYLIFFVNQLQKL</sequence>
<gene>
    <name evidence="16" type="ORF">MAR_022277</name>
</gene>
<dbReference type="InterPro" id="IPR008266">
    <property type="entry name" value="Tyr_kinase_AS"/>
</dbReference>
<keyword evidence="5 13" id="KW-0472">Membrane</keyword>
<keyword evidence="17" id="KW-1185">Reference proteome</keyword>
<dbReference type="EMBL" id="CP111014">
    <property type="protein sequence ID" value="WAQ97904.1"/>
    <property type="molecule type" value="Genomic_DNA"/>
</dbReference>
<dbReference type="PROSITE" id="PS50835">
    <property type="entry name" value="IG_LIKE"/>
    <property type="match status" value="3"/>
</dbReference>
<dbReference type="SMART" id="SM00409">
    <property type="entry name" value="IG"/>
    <property type="match status" value="5"/>
</dbReference>
<dbReference type="Pfam" id="PF21339">
    <property type="entry name" value="VEGFR-1-like_Ig-like"/>
    <property type="match status" value="1"/>
</dbReference>
<feature type="region of interest" description="Disordered" evidence="12">
    <location>
        <begin position="1157"/>
        <end position="1232"/>
    </location>
</feature>
<evidence type="ECO:0000256" key="12">
    <source>
        <dbReference type="SAM" id="MobiDB-lite"/>
    </source>
</evidence>
<dbReference type="Gene3D" id="2.60.40.10">
    <property type="entry name" value="Immunoglobulins"/>
    <property type="match status" value="5"/>
</dbReference>
<feature type="region of interest" description="Disordered" evidence="12">
    <location>
        <begin position="960"/>
        <end position="985"/>
    </location>
</feature>
<comment type="catalytic activity">
    <reaction evidence="10">
        <text>L-tyrosyl-[protein] + ATP = O-phospho-L-tyrosyl-[protein] + ADP + H(+)</text>
        <dbReference type="Rhea" id="RHEA:10596"/>
        <dbReference type="Rhea" id="RHEA-COMP:10136"/>
        <dbReference type="Rhea" id="RHEA-COMP:20101"/>
        <dbReference type="ChEBI" id="CHEBI:15378"/>
        <dbReference type="ChEBI" id="CHEBI:30616"/>
        <dbReference type="ChEBI" id="CHEBI:46858"/>
        <dbReference type="ChEBI" id="CHEBI:61978"/>
        <dbReference type="ChEBI" id="CHEBI:456216"/>
        <dbReference type="EC" id="2.7.10.1"/>
    </reaction>
</comment>
<evidence type="ECO:0000256" key="9">
    <source>
        <dbReference type="ARBA" id="ARBA00023319"/>
    </source>
</evidence>
<feature type="binding site" evidence="11">
    <location>
        <position position="876"/>
    </location>
    <ligand>
        <name>ATP</name>
        <dbReference type="ChEBI" id="CHEBI:30616"/>
    </ligand>
</feature>
<feature type="domain" description="Ig-like" evidence="15">
    <location>
        <begin position="216"/>
        <end position="331"/>
    </location>
</feature>
<dbReference type="InterPro" id="IPR003598">
    <property type="entry name" value="Ig_sub2"/>
</dbReference>
<evidence type="ECO:0000256" key="6">
    <source>
        <dbReference type="ARBA" id="ARBA00023157"/>
    </source>
</evidence>
<keyword evidence="3 13" id="KW-0812">Transmembrane</keyword>
<evidence type="ECO:0000256" key="13">
    <source>
        <dbReference type="SAM" id="Phobius"/>
    </source>
</evidence>
<dbReference type="Proteomes" id="UP001164746">
    <property type="component" value="Chromosome 3"/>
</dbReference>
<dbReference type="PROSITE" id="PS00107">
    <property type="entry name" value="PROTEIN_KINASE_ATP"/>
    <property type="match status" value="1"/>
</dbReference>
<comment type="subcellular location">
    <subcellularLocation>
        <location evidence="1">Membrane</location>
        <topology evidence="1">Single-pass membrane protein</topology>
    </subcellularLocation>
</comment>
<evidence type="ECO:0000259" key="15">
    <source>
        <dbReference type="PROSITE" id="PS50835"/>
    </source>
</evidence>
<dbReference type="Gene3D" id="3.30.200.20">
    <property type="entry name" value="Phosphorylase Kinase, domain 1"/>
    <property type="match status" value="1"/>
</dbReference>
<dbReference type="SUPFAM" id="SSF56112">
    <property type="entry name" value="Protein kinase-like (PK-like)"/>
    <property type="match status" value="1"/>
</dbReference>
<dbReference type="EC" id="2.7.10.1" evidence="2"/>